<name>A0A1R1QSE2_9BACI</name>
<gene>
    <name evidence="3" type="ORF">BW143_06610</name>
</gene>
<dbReference type="InterPro" id="IPR013559">
    <property type="entry name" value="YheO"/>
</dbReference>
<dbReference type="GO" id="GO:0003677">
    <property type="term" value="F:DNA binding"/>
    <property type="evidence" value="ECO:0007669"/>
    <property type="project" value="UniProtKB-KW"/>
</dbReference>
<dbReference type="Proteomes" id="UP000187367">
    <property type="component" value="Unassembled WGS sequence"/>
</dbReference>
<reference evidence="3 4" key="1">
    <citation type="submission" date="2017-01" db="EMBL/GenBank/DDBJ databases">
        <title>Bacillus phylogenomics.</title>
        <authorList>
            <person name="Dunlap C."/>
        </authorList>
    </citation>
    <scope>NUCLEOTIDE SEQUENCE [LARGE SCALE GENOMIC DNA]</scope>
    <source>
        <strain evidence="3 4">NRRL B-41282</strain>
    </source>
</reference>
<protein>
    <submittedName>
        <fullName evidence="3">DNA-binding protein</fullName>
    </submittedName>
</protein>
<dbReference type="AlphaFoldDB" id="A0A1R1QSE2"/>
<dbReference type="PANTHER" id="PTHR35568:SF1">
    <property type="entry name" value="TRANSCRIPTIONAL REGULATOR DAUR"/>
    <property type="match status" value="1"/>
</dbReference>
<evidence type="ECO:0000259" key="2">
    <source>
        <dbReference type="Pfam" id="PF13309"/>
    </source>
</evidence>
<evidence type="ECO:0000259" key="1">
    <source>
        <dbReference type="Pfam" id="PF08348"/>
    </source>
</evidence>
<dbReference type="Pfam" id="PF08348">
    <property type="entry name" value="PAS_6"/>
    <property type="match status" value="1"/>
</dbReference>
<evidence type="ECO:0000313" key="3">
    <source>
        <dbReference type="EMBL" id="OMI07558.1"/>
    </source>
</evidence>
<feature type="domain" description="YheO-like" evidence="1">
    <location>
        <begin position="8"/>
        <end position="120"/>
    </location>
</feature>
<dbReference type="PANTHER" id="PTHR35568">
    <property type="entry name" value="TRANSCRIPTIONAL REGULATOR DAUR"/>
    <property type="match status" value="1"/>
</dbReference>
<feature type="domain" description="Transcriptional regulator DauR-like HTH" evidence="2">
    <location>
        <begin position="154"/>
        <end position="213"/>
    </location>
</feature>
<accession>A0A1R1RMX3</accession>
<organism evidence="3 4">
    <name type="scientific">Bacillus swezeyi</name>
    <dbReference type="NCBI Taxonomy" id="1925020"/>
    <lineage>
        <taxon>Bacteria</taxon>
        <taxon>Bacillati</taxon>
        <taxon>Bacillota</taxon>
        <taxon>Bacilli</taxon>
        <taxon>Bacillales</taxon>
        <taxon>Bacillaceae</taxon>
        <taxon>Bacillus</taxon>
    </lineage>
</organism>
<dbReference type="EMBL" id="MTJL01000010">
    <property type="protein sequence ID" value="OMI07558.1"/>
    <property type="molecule type" value="Genomic_DNA"/>
</dbReference>
<accession>A0A1R1QSE2</accession>
<keyword evidence="3" id="KW-0238">DNA-binding</keyword>
<keyword evidence="4" id="KW-1185">Reference proteome</keyword>
<dbReference type="Pfam" id="PF13309">
    <property type="entry name" value="HTH_22"/>
    <property type="match status" value="1"/>
</dbReference>
<proteinExistence type="predicted"/>
<dbReference type="InterPro" id="IPR039445">
    <property type="entry name" value="DauR-like_HTH"/>
</dbReference>
<dbReference type="OrthoDB" id="9796595at2"/>
<dbReference type="InterPro" id="IPR039446">
    <property type="entry name" value="DauR-like"/>
</dbReference>
<comment type="caution">
    <text evidence="3">The sequence shown here is derived from an EMBL/GenBank/DDBJ whole genome shotgun (WGS) entry which is preliminary data.</text>
</comment>
<sequence>MTEAKQILKSYIPFAKTIGEMFGPNCEVVIHDLTTPQSSVIFTINNHVTGREVGQSFDHLVKKVLLSGEFKADYLAGYEIQTDDGRTIKSSTTLIRDGQQQVIGAFCINYDMNVLIQMKEMLNAFMPGTEKKSQIQTPNTTEQEASIQNVEEITNQLIEQIVANRKHSLMKRREKIELIKFMDEKGIFLMKGAIDKVAEQLGISKVTVYSYLDEVKKRQSE</sequence>
<evidence type="ECO:0000313" key="4">
    <source>
        <dbReference type="Proteomes" id="UP000187367"/>
    </source>
</evidence>
<dbReference type="RefSeq" id="WP_076762689.1">
    <property type="nucleotide sequence ID" value="NZ_JARMMI010000001.1"/>
</dbReference>